<evidence type="ECO:0000313" key="2">
    <source>
        <dbReference type="Proteomes" id="UP001152651"/>
    </source>
</evidence>
<name>A0ABN8T790_9ENTR</name>
<organism evidence="1 2">
    <name type="scientific">Pseudocitrobacter vendiensis</name>
    <dbReference type="NCBI Taxonomy" id="2488306"/>
    <lineage>
        <taxon>Bacteria</taxon>
        <taxon>Pseudomonadati</taxon>
        <taxon>Pseudomonadota</taxon>
        <taxon>Gammaproteobacteria</taxon>
        <taxon>Enterobacterales</taxon>
        <taxon>Enterobacteriaceae</taxon>
        <taxon>Pseudocitrobacter</taxon>
    </lineage>
</organism>
<dbReference type="RefSeq" id="WP_253897190.1">
    <property type="nucleotide sequence ID" value="NZ_CALSBS010000003.1"/>
</dbReference>
<dbReference type="EMBL" id="CALSBS010000003">
    <property type="protein sequence ID" value="CAH6636230.1"/>
    <property type="molecule type" value="Genomic_DNA"/>
</dbReference>
<keyword evidence="2" id="KW-1185">Reference proteome</keyword>
<reference evidence="1" key="1">
    <citation type="submission" date="2022-05" db="EMBL/GenBank/DDBJ databases">
        <authorList>
            <person name="Blom J."/>
        </authorList>
    </citation>
    <scope>NUCLEOTIDE SEQUENCE</scope>
    <source>
        <strain evidence="1">Type strain: CPO20170097</strain>
    </source>
</reference>
<accession>A0ABN8T790</accession>
<proteinExistence type="predicted"/>
<dbReference type="Proteomes" id="UP001152651">
    <property type="component" value="Unassembled WGS sequence"/>
</dbReference>
<gene>
    <name evidence="1" type="ORF">FBBNIHIM_05300</name>
</gene>
<evidence type="ECO:0008006" key="3">
    <source>
        <dbReference type="Google" id="ProtNLM"/>
    </source>
</evidence>
<protein>
    <recommendedName>
        <fullName evidence="3">Transposase</fullName>
    </recommendedName>
</protein>
<sequence>MRKDGMNDFYEVNFLRLREKDNTYPAPEIKYNKLAGIYSFISFDDVKIEKGKELSDDELNDTDSEVQIQGHATNRLREILASEIENIPLSERNTNPNIPDDIIHLRHPARPVQRNFLKASLIHKETVYNKLLQKYAKIKKKANHQKLTLFGISLRLGKKTEGKARHIVDDLRIMNRALNFMISKIRYRAMYKRIAGYQRIAIIDESFLPCAHVLFYIRDGVINESFIQELILTWCSFIPAEHNCYAGIYSFDFNFTMGLQKHLIENKTNTYRAKDTEGHSSDKQVHIFINDILVPFPDASVHGYDFRQTFSLPDQLIRKMARDDSENKSSQASNSGKNSYLKGYEKIKNTPAEHKDFLLRIAKKTNKIPLIRTVD</sequence>
<evidence type="ECO:0000313" key="1">
    <source>
        <dbReference type="EMBL" id="CAH6636230.1"/>
    </source>
</evidence>
<comment type="caution">
    <text evidence="1">The sequence shown here is derived from an EMBL/GenBank/DDBJ whole genome shotgun (WGS) entry which is preliminary data.</text>
</comment>